<feature type="transmembrane region" description="Helical" evidence="8">
    <location>
        <begin position="252"/>
        <end position="269"/>
    </location>
</feature>
<sequence>MTNLQVWLSAVRLRTLPLSVSGIFVGSCLAYYATDKFNVLVFIFAITSTIGFQVLSNLANDYGDGTKGTDNDDRIGPERAIQSGQISPEQMLVAIQNTIMFIIFSVFALIFSAFGVYHILYAFIFIVLAGFTVYSALTYTIGDSPYGYKGLGDLFVFVFFGFVSVVGVYFLNTLRLDHVVILPAISIGLLSVGVLNLNNMRDIKSDEKSGKYTLAVKMGSKRAKQYHLFLIFGAITASVLFSILYYSSPYNFIFYLAFIPLFKHIKVVVNAKHPSEYDPQLKFLAITTFIFSILLGLGQVFY</sequence>
<keyword evidence="4 8" id="KW-0808">Transferase</keyword>
<dbReference type="GO" id="GO:0009234">
    <property type="term" value="P:menaquinone biosynthetic process"/>
    <property type="evidence" value="ECO:0007669"/>
    <property type="project" value="UniProtKB-UniRule"/>
</dbReference>
<evidence type="ECO:0000256" key="9">
    <source>
        <dbReference type="NCBIfam" id="TIGR00751"/>
    </source>
</evidence>
<accession>A0A506PJ31</accession>
<keyword evidence="3 8" id="KW-1003">Cell membrane</keyword>
<organism evidence="10 11">
    <name type="scientific">Paucihalobacter ruber</name>
    <dbReference type="NCBI Taxonomy" id="2567861"/>
    <lineage>
        <taxon>Bacteria</taxon>
        <taxon>Pseudomonadati</taxon>
        <taxon>Bacteroidota</taxon>
        <taxon>Flavobacteriia</taxon>
        <taxon>Flavobacteriales</taxon>
        <taxon>Flavobacteriaceae</taxon>
        <taxon>Paucihalobacter</taxon>
    </lineage>
</organism>
<protein>
    <recommendedName>
        <fullName evidence="8 9">1,4-dihydroxy-2-naphthoate octaprenyltransferase</fullName>
        <shortName evidence="8">DHNA-octaprenyltransferase</shortName>
        <ecNumber evidence="8 9">2.5.1.74</ecNumber>
    </recommendedName>
</protein>
<dbReference type="PANTHER" id="PTHR13929:SF0">
    <property type="entry name" value="UBIA PRENYLTRANSFERASE DOMAIN-CONTAINING PROTEIN 1"/>
    <property type="match status" value="1"/>
</dbReference>
<feature type="transmembrane region" description="Helical" evidence="8">
    <location>
        <begin position="154"/>
        <end position="172"/>
    </location>
</feature>
<evidence type="ECO:0000256" key="8">
    <source>
        <dbReference type="HAMAP-Rule" id="MF_01937"/>
    </source>
</evidence>
<dbReference type="HAMAP" id="MF_01937">
    <property type="entry name" value="MenA_1"/>
    <property type="match status" value="1"/>
</dbReference>
<feature type="transmembrane region" description="Helical" evidence="8">
    <location>
        <begin position="178"/>
        <end position="198"/>
    </location>
</feature>
<dbReference type="GO" id="GO:0046428">
    <property type="term" value="F:1,4-dihydroxy-2-naphthoate polyprenyltransferase activity"/>
    <property type="evidence" value="ECO:0007669"/>
    <property type="project" value="UniProtKB-UniRule"/>
</dbReference>
<keyword evidence="5 8" id="KW-0812">Transmembrane</keyword>
<dbReference type="InterPro" id="IPR004657">
    <property type="entry name" value="MenA"/>
</dbReference>
<dbReference type="Gene3D" id="1.20.120.1780">
    <property type="entry name" value="UbiA prenyltransferase"/>
    <property type="match status" value="1"/>
</dbReference>
<evidence type="ECO:0000256" key="1">
    <source>
        <dbReference type="ARBA" id="ARBA00004141"/>
    </source>
</evidence>
<evidence type="ECO:0000256" key="7">
    <source>
        <dbReference type="ARBA" id="ARBA00023136"/>
    </source>
</evidence>
<dbReference type="InterPro" id="IPR026046">
    <property type="entry name" value="UBIAD1"/>
</dbReference>
<dbReference type="InterPro" id="IPR000537">
    <property type="entry name" value="UbiA_prenyltransferase"/>
</dbReference>
<dbReference type="PANTHER" id="PTHR13929">
    <property type="entry name" value="1,4-DIHYDROXY-2-NAPHTHOATE OCTAPRENYLTRANSFERASE"/>
    <property type="match status" value="1"/>
</dbReference>
<keyword evidence="6 8" id="KW-1133">Transmembrane helix</keyword>
<comment type="pathway">
    <text evidence="8">Quinol/quinone metabolism; menaquinone biosynthesis; menaquinol from 1,4-dihydroxy-2-naphthoate: step 1/2.</text>
</comment>
<reference evidence="10 11" key="1">
    <citation type="submission" date="2019-06" db="EMBL/GenBank/DDBJ databases">
        <title>Flavobacteriaceae Paucihalobacterium erythroidium CWB-1, complete genome.</title>
        <authorList>
            <person name="Wu S."/>
        </authorList>
    </citation>
    <scope>NUCLEOTIDE SEQUENCE [LARGE SCALE GENOMIC DNA]</scope>
    <source>
        <strain evidence="10 11">CWB-1</strain>
    </source>
</reference>
<dbReference type="OrthoDB" id="9767568at2"/>
<dbReference type="PIRSF" id="PIRSF005355">
    <property type="entry name" value="UBIAD1"/>
    <property type="match status" value="1"/>
</dbReference>
<feature type="transmembrane region" description="Helical" evidence="8">
    <location>
        <begin position="91"/>
        <end position="114"/>
    </location>
</feature>
<feature type="transmembrane region" description="Helical" evidence="8">
    <location>
        <begin position="12"/>
        <end position="33"/>
    </location>
</feature>
<feature type="transmembrane region" description="Helical" evidence="8">
    <location>
        <begin position="281"/>
        <end position="301"/>
    </location>
</feature>
<proteinExistence type="inferred from homology"/>
<evidence type="ECO:0000256" key="5">
    <source>
        <dbReference type="ARBA" id="ARBA00022692"/>
    </source>
</evidence>
<dbReference type="RefSeq" id="WP_140990885.1">
    <property type="nucleotide sequence ID" value="NZ_VHIQ01000006.1"/>
</dbReference>
<gene>
    <name evidence="8 10" type="primary">menA</name>
    <name evidence="10" type="ORF">FJ651_12560</name>
</gene>
<feature type="transmembrane region" description="Helical" evidence="8">
    <location>
        <begin position="226"/>
        <end position="246"/>
    </location>
</feature>
<comment type="caution">
    <text evidence="10">The sequence shown here is derived from an EMBL/GenBank/DDBJ whole genome shotgun (WGS) entry which is preliminary data.</text>
</comment>
<evidence type="ECO:0000256" key="3">
    <source>
        <dbReference type="ARBA" id="ARBA00022475"/>
    </source>
</evidence>
<dbReference type="UniPathway" id="UPA00079">
    <property type="reaction ID" value="UER00168"/>
</dbReference>
<keyword evidence="7 8" id="KW-0472">Membrane</keyword>
<dbReference type="AlphaFoldDB" id="A0A506PJ31"/>
<dbReference type="Gene3D" id="1.10.357.140">
    <property type="entry name" value="UbiA prenyltransferase"/>
    <property type="match status" value="1"/>
</dbReference>
<dbReference type="EMBL" id="VHIQ01000006">
    <property type="protein sequence ID" value="TPV32390.1"/>
    <property type="molecule type" value="Genomic_DNA"/>
</dbReference>
<dbReference type="CDD" id="cd13962">
    <property type="entry name" value="PT_UbiA_UBIAD1"/>
    <property type="match status" value="1"/>
</dbReference>
<name>A0A506PJ31_9FLAO</name>
<keyword evidence="11" id="KW-1185">Reference proteome</keyword>
<dbReference type="InterPro" id="IPR044878">
    <property type="entry name" value="UbiA_sf"/>
</dbReference>
<keyword evidence="2 8" id="KW-0474">Menaquinone biosynthesis</keyword>
<evidence type="ECO:0000256" key="2">
    <source>
        <dbReference type="ARBA" id="ARBA00022428"/>
    </source>
</evidence>
<dbReference type="Pfam" id="PF01040">
    <property type="entry name" value="UbiA"/>
    <property type="match status" value="1"/>
</dbReference>
<comment type="function">
    <text evidence="8">Conversion of 1,4-dihydroxy-2-naphthoate (DHNA) to demethylmenaquinone (DMK).</text>
</comment>
<dbReference type="Proteomes" id="UP000317332">
    <property type="component" value="Unassembled WGS sequence"/>
</dbReference>
<dbReference type="GO" id="GO:0042371">
    <property type="term" value="P:vitamin K biosynthetic process"/>
    <property type="evidence" value="ECO:0007669"/>
    <property type="project" value="TreeGrafter"/>
</dbReference>
<dbReference type="EC" id="2.5.1.74" evidence="8 9"/>
<feature type="transmembrane region" description="Helical" evidence="8">
    <location>
        <begin position="120"/>
        <end position="142"/>
    </location>
</feature>
<comment type="subcellular location">
    <subcellularLocation>
        <location evidence="8">Cell membrane</location>
        <topology evidence="8">Multi-pass membrane protein</topology>
    </subcellularLocation>
    <subcellularLocation>
        <location evidence="1">Membrane</location>
        <topology evidence="1">Multi-pass membrane protein</topology>
    </subcellularLocation>
</comment>
<dbReference type="GO" id="GO:0005886">
    <property type="term" value="C:plasma membrane"/>
    <property type="evidence" value="ECO:0007669"/>
    <property type="project" value="UniProtKB-SubCell"/>
</dbReference>
<evidence type="ECO:0000256" key="6">
    <source>
        <dbReference type="ARBA" id="ARBA00022989"/>
    </source>
</evidence>
<evidence type="ECO:0000313" key="11">
    <source>
        <dbReference type="Proteomes" id="UP000317332"/>
    </source>
</evidence>
<comment type="similarity">
    <text evidence="8">Belongs to the MenA family. Type 1 subfamily.</text>
</comment>
<feature type="transmembrane region" description="Helical" evidence="8">
    <location>
        <begin position="39"/>
        <end position="59"/>
    </location>
</feature>
<evidence type="ECO:0000313" key="10">
    <source>
        <dbReference type="EMBL" id="TPV32390.1"/>
    </source>
</evidence>
<dbReference type="NCBIfam" id="TIGR00751">
    <property type="entry name" value="menA"/>
    <property type="match status" value="1"/>
</dbReference>
<evidence type="ECO:0000256" key="4">
    <source>
        <dbReference type="ARBA" id="ARBA00022679"/>
    </source>
</evidence>
<comment type="catalytic activity">
    <reaction evidence="8">
        <text>an all-trans-polyprenyl diphosphate + 1,4-dihydroxy-2-naphthoate + H(+) = a 2-demethylmenaquinol + CO2 + diphosphate</text>
        <dbReference type="Rhea" id="RHEA:26478"/>
        <dbReference type="Rhea" id="RHEA-COMP:9563"/>
        <dbReference type="Rhea" id="RHEA-COMP:9564"/>
        <dbReference type="ChEBI" id="CHEBI:11173"/>
        <dbReference type="ChEBI" id="CHEBI:15378"/>
        <dbReference type="ChEBI" id="CHEBI:16526"/>
        <dbReference type="ChEBI" id="CHEBI:33019"/>
        <dbReference type="ChEBI" id="CHEBI:55437"/>
        <dbReference type="ChEBI" id="CHEBI:58914"/>
        <dbReference type="EC" id="2.5.1.74"/>
    </reaction>
</comment>